<dbReference type="GeneID" id="68358856"/>
<feature type="domain" description="EthD" evidence="2">
    <location>
        <begin position="27"/>
        <end position="110"/>
    </location>
</feature>
<accession>A0A9P8SE37</accession>
<dbReference type="OrthoDB" id="2096480at2759"/>
<dbReference type="Proteomes" id="UP000824596">
    <property type="component" value="Unassembled WGS sequence"/>
</dbReference>
<organism evidence="3 4">
    <name type="scientific">Hirsutella rhossiliensis</name>
    <dbReference type="NCBI Taxonomy" id="111463"/>
    <lineage>
        <taxon>Eukaryota</taxon>
        <taxon>Fungi</taxon>
        <taxon>Dikarya</taxon>
        <taxon>Ascomycota</taxon>
        <taxon>Pezizomycotina</taxon>
        <taxon>Sordariomycetes</taxon>
        <taxon>Hypocreomycetidae</taxon>
        <taxon>Hypocreales</taxon>
        <taxon>Ophiocordycipitaceae</taxon>
        <taxon>Hirsutella</taxon>
    </lineage>
</organism>
<evidence type="ECO:0000313" key="3">
    <source>
        <dbReference type="EMBL" id="KAH0959266.1"/>
    </source>
</evidence>
<dbReference type="EMBL" id="JAIZPD010000013">
    <property type="protein sequence ID" value="KAH0959266.1"/>
    <property type="molecule type" value="Genomic_DNA"/>
</dbReference>
<dbReference type="RefSeq" id="XP_044716779.1">
    <property type="nucleotide sequence ID" value="XM_044868198.1"/>
</dbReference>
<dbReference type="GO" id="GO:0016491">
    <property type="term" value="F:oxidoreductase activity"/>
    <property type="evidence" value="ECO:0007669"/>
    <property type="project" value="InterPro"/>
</dbReference>
<name>A0A9P8SE37_9HYPO</name>
<evidence type="ECO:0000256" key="1">
    <source>
        <dbReference type="ARBA" id="ARBA00005986"/>
    </source>
</evidence>
<comment type="caution">
    <text evidence="3">The sequence shown here is derived from an EMBL/GenBank/DDBJ whole genome shotgun (WGS) entry which is preliminary data.</text>
</comment>
<dbReference type="InterPro" id="IPR009799">
    <property type="entry name" value="EthD_dom"/>
</dbReference>
<keyword evidence="4" id="KW-1185">Reference proteome</keyword>
<proteinExistence type="inferred from homology"/>
<comment type="similarity">
    <text evidence="1">Belongs to the tpcK family.</text>
</comment>
<sequence>MSDISQPHAQYDTQNEVMWFISVQKEPSWDQDRFQHEYHNVHANLARVGHQHSGLPLNYVQFGAMDLQDPNNLCGDMDDDPWDFLSCLYWPSTSVVWRSFQDPVYHESAGKHIFCRQDQKGILAKRVGALGVATERFAEQGNFAIHVFHRRATAGDKVSAAWVEERMKLAERWSKTRRGLVRQYSVWTDVMPEDTDAFFKGTQFTGGSWRQYRAVERFVLLDRDEAAKFWEENRGLVVDGPGSTNVIGGLTSVVI</sequence>
<dbReference type="Pfam" id="PF07110">
    <property type="entry name" value="EthD"/>
    <property type="match status" value="1"/>
</dbReference>
<dbReference type="Gene3D" id="3.30.70.100">
    <property type="match status" value="1"/>
</dbReference>
<protein>
    <recommendedName>
        <fullName evidence="2">EthD domain-containing protein</fullName>
    </recommendedName>
</protein>
<evidence type="ECO:0000259" key="2">
    <source>
        <dbReference type="Pfam" id="PF07110"/>
    </source>
</evidence>
<reference evidence="3" key="1">
    <citation type="submission" date="2021-09" db="EMBL/GenBank/DDBJ databases">
        <title>A high-quality genome of the endoparasitic fungus Hirsutella rhossiliensis with a comparison of Hirsutella genomes reveals transposable elements contributing to genome size variation.</title>
        <authorList>
            <person name="Lin R."/>
            <person name="Jiao Y."/>
            <person name="Sun X."/>
            <person name="Ling J."/>
            <person name="Xie B."/>
            <person name="Cheng X."/>
        </authorList>
    </citation>
    <scope>NUCLEOTIDE SEQUENCE</scope>
    <source>
        <strain evidence="3">HR02</strain>
    </source>
</reference>
<evidence type="ECO:0000313" key="4">
    <source>
        <dbReference type="Proteomes" id="UP000824596"/>
    </source>
</evidence>
<gene>
    <name evidence="3" type="ORF">HRG_09727</name>
</gene>
<dbReference type="AlphaFoldDB" id="A0A9P8SE37"/>